<name>A0A833DR43_9EURY</name>
<dbReference type="EMBL" id="DQSV01000083">
    <property type="protein sequence ID" value="HIP17482.1"/>
    <property type="molecule type" value="Genomic_DNA"/>
</dbReference>
<sequence length="138" mass="15767">MKNTFVITAKGHPNIKSTHKTTLEITKENYLTPRGDCILGISANRSMRDFPEEFKEKLRNSDKITVEITVDNLKEVIVGKGHKDLILNHPTDIVIRKSDYLCPRTLFINADKGAKDIDRKLVDKLKEGYSLIFKIIID</sequence>
<proteinExistence type="predicted"/>
<organism evidence="1 2">
    <name type="scientific">Methanothermococcus okinawensis</name>
    <dbReference type="NCBI Taxonomy" id="155863"/>
    <lineage>
        <taxon>Archaea</taxon>
        <taxon>Methanobacteriati</taxon>
        <taxon>Methanobacteriota</taxon>
        <taxon>Methanomada group</taxon>
        <taxon>Methanococci</taxon>
        <taxon>Methanococcales</taxon>
        <taxon>Methanococcaceae</taxon>
        <taxon>Methanothermococcus</taxon>
    </lineage>
</organism>
<dbReference type="Gene3D" id="2.60.120.630">
    <property type="entry name" value="mth639 domain like"/>
    <property type="match status" value="1"/>
</dbReference>
<dbReference type="PANTHER" id="PTHR40696:SF1">
    <property type="entry name" value="DUF371 DOMAIN-CONTAINING PROTEIN"/>
    <property type="match status" value="1"/>
</dbReference>
<gene>
    <name evidence="1" type="ORF">EYG76_04195</name>
</gene>
<evidence type="ECO:0000313" key="2">
    <source>
        <dbReference type="Proteomes" id="UP000605144"/>
    </source>
</evidence>
<reference evidence="1" key="1">
    <citation type="journal article" date="2020" name="ISME J.">
        <title>Gammaproteobacteria mediating utilization of methyl-, sulfur- and petroleum organic compounds in deep ocean hydrothermal plumes.</title>
        <authorList>
            <person name="Zhou Z."/>
            <person name="Liu Y."/>
            <person name="Pan J."/>
            <person name="Cron B.R."/>
            <person name="Toner B.M."/>
            <person name="Anantharaman K."/>
            <person name="Breier J.A."/>
            <person name="Dick G.J."/>
            <person name="Li M."/>
        </authorList>
    </citation>
    <scope>NUCLEOTIDE SEQUENCE</scope>
    <source>
        <strain evidence="1">SZUA-1385</strain>
    </source>
</reference>
<dbReference type="PANTHER" id="PTHR40696">
    <property type="entry name" value="DUF371 FAMILY PROTEIN"/>
    <property type="match status" value="1"/>
</dbReference>
<dbReference type="Pfam" id="PF04027">
    <property type="entry name" value="DUF371"/>
    <property type="match status" value="1"/>
</dbReference>
<evidence type="ECO:0000313" key="1">
    <source>
        <dbReference type="EMBL" id="HIP17482.1"/>
    </source>
</evidence>
<dbReference type="AlphaFoldDB" id="A0A833DR43"/>
<comment type="caution">
    <text evidence="1">The sequence shown here is derived from an EMBL/GenBank/DDBJ whole genome shotgun (WGS) entry which is preliminary data.</text>
</comment>
<dbReference type="InterPro" id="IPR023131">
    <property type="entry name" value="Mth639-like_dom_sf"/>
</dbReference>
<accession>A0A833DR43</accession>
<dbReference type="InterPro" id="IPR007171">
    <property type="entry name" value="DUF371"/>
</dbReference>
<protein>
    <submittedName>
        <fullName evidence="1">DUF371 domain-containing protein</fullName>
    </submittedName>
</protein>
<dbReference type="Proteomes" id="UP000605144">
    <property type="component" value="Unassembled WGS sequence"/>
</dbReference>